<dbReference type="Pfam" id="PF00856">
    <property type="entry name" value="SET"/>
    <property type="match status" value="1"/>
</dbReference>
<accession>A0A9P4WE58</accession>
<gene>
    <name evidence="2" type="ORF">E8E13_010255</name>
</gene>
<evidence type="ECO:0000259" key="1">
    <source>
        <dbReference type="PROSITE" id="PS50280"/>
    </source>
</evidence>
<evidence type="ECO:0000313" key="3">
    <source>
        <dbReference type="Proteomes" id="UP000801428"/>
    </source>
</evidence>
<dbReference type="PROSITE" id="PS50280">
    <property type="entry name" value="SET"/>
    <property type="match status" value="1"/>
</dbReference>
<dbReference type="Gene3D" id="2.170.270.10">
    <property type="entry name" value="SET domain"/>
    <property type="match status" value="1"/>
</dbReference>
<dbReference type="InterPro" id="IPR046341">
    <property type="entry name" value="SET_dom_sf"/>
</dbReference>
<protein>
    <recommendedName>
        <fullName evidence="1">SET domain-containing protein</fullName>
    </recommendedName>
</protein>
<dbReference type="PANTHER" id="PTHR47332">
    <property type="entry name" value="SET DOMAIN-CONTAINING PROTEIN 5"/>
    <property type="match status" value="1"/>
</dbReference>
<dbReference type="EMBL" id="SWKU01000002">
    <property type="protein sequence ID" value="KAF3009819.1"/>
    <property type="molecule type" value="Genomic_DNA"/>
</dbReference>
<dbReference type="OrthoDB" id="265717at2759"/>
<comment type="caution">
    <text evidence="2">The sequence shown here is derived from an EMBL/GenBank/DDBJ whole genome shotgun (WGS) entry which is preliminary data.</text>
</comment>
<name>A0A9P4WE58_CURKU</name>
<dbReference type="CDD" id="cd20071">
    <property type="entry name" value="SET_SMYD"/>
    <property type="match status" value="1"/>
</dbReference>
<dbReference type="InterPro" id="IPR053185">
    <property type="entry name" value="SET_domain_protein"/>
</dbReference>
<organism evidence="2 3">
    <name type="scientific">Curvularia kusanoi</name>
    <name type="common">Cochliobolus kusanoi</name>
    <dbReference type="NCBI Taxonomy" id="90978"/>
    <lineage>
        <taxon>Eukaryota</taxon>
        <taxon>Fungi</taxon>
        <taxon>Dikarya</taxon>
        <taxon>Ascomycota</taxon>
        <taxon>Pezizomycotina</taxon>
        <taxon>Dothideomycetes</taxon>
        <taxon>Pleosporomycetidae</taxon>
        <taxon>Pleosporales</taxon>
        <taxon>Pleosporineae</taxon>
        <taxon>Pleosporaceae</taxon>
        <taxon>Curvularia</taxon>
    </lineage>
</organism>
<dbReference type="InterPro" id="IPR001214">
    <property type="entry name" value="SET_dom"/>
</dbReference>
<dbReference type="SMART" id="SM00317">
    <property type="entry name" value="SET"/>
    <property type="match status" value="1"/>
</dbReference>
<reference evidence="2" key="1">
    <citation type="submission" date="2019-04" db="EMBL/GenBank/DDBJ databases">
        <title>Sequencing of skin fungus with MAO and IRED activity.</title>
        <authorList>
            <person name="Marsaioli A.J."/>
            <person name="Bonatto J.M.C."/>
            <person name="Reis Junior O."/>
        </authorList>
    </citation>
    <scope>NUCLEOTIDE SEQUENCE</scope>
    <source>
        <strain evidence="2">30M1</strain>
    </source>
</reference>
<sequence>MTVSDGTPMSSTDTVPVAPDNPFYKISAVPGKGYGCVATTSIPRGTRIVSDAPLLSVPIADYLSADISTAFSTLSPTQQALYYSLHSAHGQSEADWPRQIHPSVVGKERQRIEEQHAARTATSASLTSVFQTNCMEMGAGAAVFTNAARFNHSCTPNACFTWNAQIGRETIHTMRDVKAGEEITLCYVNMEHDKRLRAWELKHYGFVCGCEACGDEEDDKSFAFTSAQRRLEIQDLERETHFYRGLRLDEGTKQPAFVSKLLRLVALLQEEGLWCARVASVFFDLALVCEFNGEYGMGVAAGDKALQIKRDSQGIDYPEYAKYAAAVERIRIKGGAM</sequence>
<dbReference type="PANTHER" id="PTHR47332:SF2">
    <property type="entry name" value="SET-6"/>
    <property type="match status" value="1"/>
</dbReference>
<dbReference type="AlphaFoldDB" id="A0A9P4WE58"/>
<proteinExistence type="predicted"/>
<keyword evidence="3" id="KW-1185">Reference proteome</keyword>
<feature type="domain" description="SET" evidence="1">
    <location>
        <begin position="22"/>
        <end position="188"/>
    </location>
</feature>
<dbReference type="SUPFAM" id="SSF82199">
    <property type="entry name" value="SET domain"/>
    <property type="match status" value="1"/>
</dbReference>
<dbReference type="Proteomes" id="UP000801428">
    <property type="component" value="Unassembled WGS sequence"/>
</dbReference>
<evidence type="ECO:0000313" key="2">
    <source>
        <dbReference type="EMBL" id="KAF3009819.1"/>
    </source>
</evidence>